<dbReference type="PANTHER" id="PTHR43308:SF5">
    <property type="entry name" value="S-LAYER PROTEIN _ PEPTIDOGLYCAN ENDO-BETA-N-ACETYLGLUCOSAMINIDASE"/>
    <property type="match status" value="1"/>
</dbReference>
<evidence type="ECO:0000313" key="4">
    <source>
        <dbReference type="Proteomes" id="UP000037977"/>
    </source>
</evidence>
<evidence type="ECO:0000313" key="3">
    <source>
        <dbReference type="EMBL" id="KOY81457.1"/>
    </source>
</evidence>
<name>A0A0N0UWM8_9BACI</name>
<feature type="domain" description="SLH" evidence="2">
    <location>
        <begin position="108"/>
        <end position="159"/>
    </location>
</feature>
<protein>
    <submittedName>
        <fullName evidence="3">S-layer protein</fullName>
    </submittedName>
</protein>
<proteinExistence type="predicted"/>
<dbReference type="PROSITE" id="PS51272">
    <property type="entry name" value="SLH"/>
    <property type="match status" value="3"/>
</dbReference>
<dbReference type="Pfam" id="PF00395">
    <property type="entry name" value="SLH"/>
    <property type="match status" value="3"/>
</dbReference>
<reference evidence="3 4" key="1">
    <citation type="submission" date="2015-07" db="EMBL/GenBank/DDBJ databases">
        <title>Genome sequencing project for genomic taxonomy and phylogenomics of Bacillus-like bacteria.</title>
        <authorList>
            <person name="Liu B."/>
            <person name="Wang J."/>
            <person name="Zhu Y."/>
            <person name="Liu G."/>
            <person name="Chen Q."/>
            <person name="Chen Z."/>
            <person name="Che J."/>
            <person name="Ge C."/>
            <person name="Shi H."/>
            <person name="Pan Z."/>
            <person name="Liu X."/>
        </authorList>
    </citation>
    <scope>NUCLEOTIDE SEQUENCE [LARGE SCALE GENOMIC DNA]</scope>
    <source>
        <strain evidence="3 4">DSM 54</strain>
    </source>
</reference>
<feature type="domain" description="SLH" evidence="2">
    <location>
        <begin position="1"/>
        <end position="44"/>
    </location>
</feature>
<dbReference type="PATRIC" id="fig|33935.3.peg.1868"/>
<dbReference type="STRING" id="33935.ADM90_15685"/>
<evidence type="ECO:0000259" key="2">
    <source>
        <dbReference type="PROSITE" id="PS51272"/>
    </source>
</evidence>
<sequence length="159" mass="17556">MIEELTALGIIQGYEDGSFRPNAPISRMHVAVLLTRAFSLETVRTAEDFSDVPKNHPYYEAIAILQQAGIVDGSNGAFHPTENMTRAQLAKVLVGVLGLTPQGTSSFKDVDSQHWSAGYIAVLEREGIALGDNGNFRLNEPVTRAQFVAFLYRIMQMER</sequence>
<comment type="caution">
    <text evidence="3">The sequence shown here is derived from an EMBL/GenBank/DDBJ whole genome shotgun (WGS) entry which is preliminary data.</text>
</comment>
<dbReference type="EMBL" id="LGCI01000010">
    <property type="protein sequence ID" value="KOY81457.1"/>
    <property type="molecule type" value="Genomic_DNA"/>
</dbReference>
<dbReference type="PANTHER" id="PTHR43308">
    <property type="entry name" value="OUTER MEMBRANE PROTEIN ALPHA-RELATED"/>
    <property type="match status" value="1"/>
</dbReference>
<gene>
    <name evidence="3" type="ORF">ADM90_15685</name>
</gene>
<feature type="domain" description="SLH" evidence="2">
    <location>
        <begin position="45"/>
        <end position="107"/>
    </location>
</feature>
<dbReference type="Proteomes" id="UP000037977">
    <property type="component" value="Unassembled WGS sequence"/>
</dbReference>
<keyword evidence="4" id="KW-1185">Reference proteome</keyword>
<dbReference type="InterPro" id="IPR051465">
    <property type="entry name" value="Cell_Envelope_Struct_Comp"/>
</dbReference>
<dbReference type="InterPro" id="IPR001119">
    <property type="entry name" value="SLH_dom"/>
</dbReference>
<organism evidence="3 4">
    <name type="scientific">Lysinibacillus macroides</name>
    <dbReference type="NCBI Taxonomy" id="33935"/>
    <lineage>
        <taxon>Bacteria</taxon>
        <taxon>Bacillati</taxon>
        <taxon>Bacillota</taxon>
        <taxon>Bacilli</taxon>
        <taxon>Bacillales</taxon>
        <taxon>Bacillaceae</taxon>
        <taxon>Lysinibacillus</taxon>
    </lineage>
</organism>
<dbReference type="AlphaFoldDB" id="A0A0N0UWM8"/>
<evidence type="ECO:0000256" key="1">
    <source>
        <dbReference type="ARBA" id="ARBA00022729"/>
    </source>
</evidence>
<accession>A0A0N0UWM8</accession>
<keyword evidence="1" id="KW-0732">Signal</keyword>